<dbReference type="RefSeq" id="WP_043103564.1">
    <property type="nucleotide sequence ID" value="NZ_CAADND010000699.1"/>
</dbReference>
<reference evidence="4" key="1">
    <citation type="submission" date="2015-06" db="EMBL/GenBank/DDBJ databases">
        <authorList>
            <person name="Radhakrishnan Rajesh"/>
            <person name="Underwood Anthony"/>
            <person name="Al-Shahib Ali"/>
        </authorList>
    </citation>
    <scope>NUCLEOTIDE SEQUENCE [LARGE SCALE GENOMIC DNA]</scope>
    <source>
        <strain evidence="4">P19_London_7_VIM_2_05_10</strain>
    </source>
</reference>
<comment type="caution">
    <text evidence="3">The sequence shown here is derived from an EMBL/GenBank/DDBJ whole genome shotgun (WGS) entry which is preliminary data.</text>
</comment>
<organism evidence="3 4">
    <name type="scientific">Pseudomonas aeruginosa</name>
    <dbReference type="NCBI Taxonomy" id="287"/>
    <lineage>
        <taxon>Bacteria</taxon>
        <taxon>Pseudomonadati</taxon>
        <taxon>Pseudomonadota</taxon>
        <taxon>Gammaproteobacteria</taxon>
        <taxon>Pseudomonadales</taxon>
        <taxon>Pseudomonadaceae</taxon>
        <taxon>Pseudomonas</taxon>
    </lineage>
</organism>
<feature type="region of interest" description="Disordered" evidence="1">
    <location>
        <begin position="178"/>
        <end position="227"/>
    </location>
</feature>
<proteinExistence type="predicted"/>
<protein>
    <submittedName>
        <fullName evidence="3">Uncharacterized protein</fullName>
    </submittedName>
</protein>
<dbReference type="EMBL" id="CVVU01000274">
    <property type="protein sequence ID" value="CRQ11316.1"/>
    <property type="molecule type" value="Genomic_DNA"/>
</dbReference>
<accession>A0A9P1VYS1</accession>
<dbReference type="Proteomes" id="UP000045039">
    <property type="component" value="Unassembled WGS sequence"/>
</dbReference>
<evidence type="ECO:0000256" key="2">
    <source>
        <dbReference type="SAM" id="SignalP"/>
    </source>
</evidence>
<evidence type="ECO:0000313" key="4">
    <source>
        <dbReference type="Proteomes" id="UP000045039"/>
    </source>
</evidence>
<feature type="chain" id="PRO_5040438495" evidence="2">
    <location>
        <begin position="26"/>
        <end position="227"/>
    </location>
</feature>
<gene>
    <name evidence="3" type="ORF">PAERUG_P19_London_7_VIM_2_05_10_06790</name>
</gene>
<feature type="compositionally biased region" description="Low complexity" evidence="1">
    <location>
        <begin position="179"/>
        <end position="190"/>
    </location>
</feature>
<feature type="compositionally biased region" description="Polar residues" evidence="1">
    <location>
        <begin position="191"/>
        <end position="206"/>
    </location>
</feature>
<evidence type="ECO:0000313" key="3">
    <source>
        <dbReference type="EMBL" id="CRQ11316.1"/>
    </source>
</evidence>
<sequence>MRLSLQIGRSIAALAIAGLSVLAQADSGPFPARFEVLVLSTPNDQEQVGHSLQESGQPLDDGHSSVMDAPAEGETLQQIQSRLPQLRLSQLADYQLAVRPARPAAVDFYYRTAESPDVRALAIKAKLLPAEADGVRALIKVVTIAPGLSIPPVLMDVELTSNQVLVTSADRNKLIAIRPTSYTPATPTSSDAQSETTPTSEEQPASANPEVWTFENPGVNPPPQPEN</sequence>
<keyword evidence="2" id="KW-0732">Signal</keyword>
<dbReference type="AlphaFoldDB" id="A0A9P1VYS1"/>
<name>A0A9P1VYS1_PSEAI</name>
<feature type="compositionally biased region" description="Polar residues" evidence="1">
    <location>
        <begin position="45"/>
        <end position="56"/>
    </location>
</feature>
<feature type="region of interest" description="Disordered" evidence="1">
    <location>
        <begin position="45"/>
        <end position="64"/>
    </location>
</feature>
<evidence type="ECO:0000256" key="1">
    <source>
        <dbReference type="SAM" id="MobiDB-lite"/>
    </source>
</evidence>
<feature type="signal peptide" evidence="2">
    <location>
        <begin position="1"/>
        <end position="25"/>
    </location>
</feature>